<dbReference type="PANTHER" id="PTHR10030:SF37">
    <property type="entry name" value="ALPHA-L-FUCOSIDASE-RELATED"/>
    <property type="match status" value="1"/>
</dbReference>
<dbReference type="GO" id="GO:0006004">
    <property type="term" value="P:fucose metabolic process"/>
    <property type="evidence" value="ECO:0007669"/>
    <property type="project" value="InterPro"/>
</dbReference>
<evidence type="ECO:0000256" key="3">
    <source>
        <dbReference type="ARBA" id="ARBA00012662"/>
    </source>
</evidence>
<protein>
    <recommendedName>
        <fullName evidence="3">alpha-L-fucosidase</fullName>
        <ecNumber evidence="3">3.2.1.51</ecNumber>
    </recommendedName>
</protein>
<dbReference type="GO" id="GO:0004560">
    <property type="term" value="F:alpha-L-fucosidase activity"/>
    <property type="evidence" value="ECO:0007669"/>
    <property type="project" value="InterPro"/>
</dbReference>
<keyword evidence="6" id="KW-0326">Glycosidase</keyword>
<dbReference type="OrthoDB" id="107551at2"/>
<dbReference type="PROSITE" id="PS51175">
    <property type="entry name" value="CBM6"/>
    <property type="match status" value="1"/>
</dbReference>
<comment type="similarity">
    <text evidence="2">Belongs to the glycosyl hydrolase 29 family.</text>
</comment>
<name>A0A402D361_9BACT</name>
<evidence type="ECO:0000313" key="8">
    <source>
        <dbReference type="EMBL" id="BDI28537.1"/>
    </source>
</evidence>
<dbReference type="SUPFAM" id="SSF51445">
    <property type="entry name" value="(Trans)glycosidases"/>
    <property type="match status" value="1"/>
</dbReference>
<dbReference type="Gene3D" id="2.60.120.260">
    <property type="entry name" value="Galactose-binding domain-like"/>
    <property type="match status" value="1"/>
</dbReference>
<dbReference type="SMART" id="SM00812">
    <property type="entry name" value="Alpha_L_fucos"/>
    <property type="match status" value="1"/>
</dbReference>
<dbReference type="InterPro" id="IPR016286">
    <property type="entry name" value="FUC_metazoa-typ"/>
</dbReference>
<dbReference type="InterPro" id="IPR000933">
    <property type="entry name" value="Glyco_hydro_29"/>
</dbReference>
<dbReference type="InterPro" id="IPR017853">
    <property type="entry name" value="GH"/>
</dbReference>
<dbReference type="Pfam" id="PF01120">
    <property type="entry name" value="Alpha_L_fucos"/>
    <property type="match status" value="1"/>
</dbReference>
<dbReference type="Gene3D" id="3.20.20.80">
    <property type="entry name" value="Glycosidases"/>
    <property type="match status" value="1"/>
</dbReference>
<dbReference type="GO" id="GO:0030246">
    <property type="term" value="F:carbohydrate binding"/>
    <property type="evidence" value="ECO:0007669"/>
    <property type="project" value="InterPro"/>
</dbReference>
<dbReference type="AlphaFoldDB" id="A0A402D361"/>
<dbReference type="Pfam" id="PF03422">
    <property type="entry name" value="CBM_6"/>
    <property type="match status" value="1"/>
</dbReference>
<evidence type="ECO:0000256" key="1">
    <source>
        <dbReference type="ARBA" id="ARBA00004071"/>
    </source>
</evidence>
<dbReference type="InterPro" id="IPR008979">
    <property type="entry name" value="Galactose-bd-like_sf"/>
</dbReference>
<sequence length="594" mass="64125">MLRKPVALLAAASLLSVALSTAPANAQTAASSQSLDPHANETKAQRDARMKWWREARFGMFIHWGLYAELGGVYKDKSTDGAGEWMMHDLQIPVADYASYAKQFDPEQFNADKWVSYAKAAGMKYIVMTAKHHEGFAMYPTKVDDFNINARTPFHRDPIGEMAAACKKAGIKFGVYYSQNLDWHHPGGGTAGSSWDPAQKGDFDQYFMKVTVPQVQELVTSYHPSVIWWDIPGDLTPDETRAITAAFSSDPALIYNNRMGGGIPGDTETPEQRIPPKGFPGRDWETCMTINNTWGFKVHDTDFKSTETLLRNLIDIASKGGNYLLNVGPDSHGVIPAPEVERITAMGSWLKHNGESIYATSASPYKKLAFDGRATVKGDKLYLNVFAWPDSGLTLTGLQTGVKGARALASGEKLAVTKAADGTLTIAKPGKIDPISTAIVLKLAGPPVVTEAEVLTAPQADGSYALTASDSTTIGGVQVEHDGDNANLGYWINAPDAAQWRIHVPAGAEGSYTAKLNYSCEPGNEGSTVAVQVDGVDSAITGTIPKTASWDDYQTLPLTGTLTLTPGAHTITILPKIKPGYAVMNLRRITLAKE</sequence>
<dbReference type="InterPro" id="IPR057739">
    <property type="entry name" value="Glyco_hydro_29_N"/>
</dbReference>
<dbReference type="GO" id="GO:0016139">
    <property type="term" value="P:glycoside catabolic process"/>
    <property type="evidence" value="ECO:0007669"/>
    <property type="project" value="TreeGrafter"/>
</dbReference>
<dbReference type="GO" id="GO:0005764">
    <property type="term" value="C:lysosome"/>
    <property type="evidence" value="ECO:0007669"/>
    <property type="project" value="TreeGrafter"/>
</dbReference>
<dbReference type="EMBL" id="AP025739">
    <property type="protein sequence ID" value="BDI28537.1"/>
    <property type="molecule type" value="Genomic_DNA"/>
</dbReference>
<feature type="domain" description="CBM6" evidence="7">
    <location>
        <begin position="448"/>
        <end position="592"/>
    </location>
</feature>
<keyword evidence="5" id="KW-0378">Hydrolase</keyword>
<dbReference type="PANTHER" id="PTHR10030">
    <property type="entry name" value="ALPHA-L-FUCOSIDASE"/>
    <property type="match status" value="1"/>
</dbReference>
<organism evidence="8 9">
    <name type="scientific">Capsulimonas corticalis</name>
    <dbReference type="NCBI Taxonomy" id="2219043"/>
    <lineage>
        <taxon>Bacteria</taxon>
        <taxon>Bacillati</taxon>
        <taxon>Armatimonadota</taxon>
        <taxon>Armatimonadia</taxon>
        <taxon>Capsulimonadales</taxon>
        <taxon>Capsulimonadaceae</taxon>
        <taxon>Capsulimonas</taxon>
    </lineage>
</organism>
<evidence type="ECO:0000259" key="7">
    <source>
        <dbReference type="PROSITE" id="PS51175"/>
    </source>
</evidence>
<dbReference type="Proteomes" id="UP000287394">
    <property type="component" value="Chromosome"/>
</dbReference>
<gene>
    <name evidence="8" type="ORF">CCAX7_005880</name>
</gene>
<dbReference type="PRINTS" id="PR00741">
    <property type="entry name" value="GLHYDRLASE29"/>
</dbReference>
<proteinExistence type="inferred from homology"/>
<dbReference type="SUPFAM" id="SSF49785">
    <property type="entry name" value="Galactose-binding domain-like"/>
    <property type="match status" value="1"/>
</dbReference>
<dbReference type="KEGG" id="ccot:CCAX7_005880"/>
<accession>A0A402D361</accession>
<comment type="function">
    <text evidence="1">Alpha-L-fucosidase is responsible for hydrolyzing the alpha-1,6-linked fucose joined to the reducing-end N-acetylglucosamine of the carbohydrate moieties of glycoproteins.</text>
</comment>
<evidence type="ECO:0000256" key="2">
    <source>
        <dbReference type="ARBA" id="ARBA00007951"/>
    </source>
</evidence>
<dbReference type="EC" id="3.2.1.51" evidence="3"/>
<evidence type="ECO:0000256" key="4">
    <source>
        <dbReference type="ARBA" id="ARBA00022729"/>
    </source>
</evidence>
<evidence type="ECO:0000256" key="5">
    <source>
        <dbReference type="ARBA" id="ARBA00022801"/>
    </source>
</evidence>
<evidence type="ECO:0000256" key="6">
    <source>
        <dbReference type="ARBA" id="ARBA00023295"/>
    </source>
</evidence>
<keyword evidence="9" id="KW-1185">Reference proteome</keyword>
<evidence type="ECO:0000313" key="9">
    <source>
        <dbReference type="Proteomes" id="UP000287394"/>
    </source>
</evidence>
<dbReference type="RefSeq" id="WP_119323996.1">
    <property type="nucleotide sequence ID" value="NZ_AP025739.1"/>
</dbReference>
<keyword evidence="4" id="KW-0732">Signal</keyword>
<reference evidence="8 9" key="1">
    <citation type="journal article" date="2019" name="Int. J. Syst. Evol. Microbiol.">
        <title>Capsulimonas corticalis gen. nov., sp. nov., an aerobic capsulated bacterium, of a novel bacterial order, Capsulimonadales ord. nov., of the class Armatimonadia of the phylum Armatimonadetes.</title>
        <authorList>
            <person name="Li J."/>
            <person name="Kudo C."/>
            <person name="Tonouchi A."/>
        </authorList>
    </citation>
    <scope>NUCLEOTIDE SEQUENCE [LARGE SCALE GENOMIC DNA]</scope>
    <source>
        <strain evidence="8 9">AX-7</strain>
    </source>
</reference>
<dbReference type="InterPro" id="IPR005084">
    <property type="entry name" value="CBM6"/>
</dbReference>